<evidence type="ECO:0000256" key="1">
    <source>
        <dbReference type="SAM" id="MobiDB-lite"/>
    </source>
</evidence>
<reference evidence="2 3" key="1">
    <citation type="submission" date="2024-09" db="EMBL/GenBank/DDBJ databases">
        <title>Rethinking Asexuality: The Enigmatic Case of Functional Sexual Genes in Lepraria (Stereocaulaceae).</title>
        <authorList>
            <person name="Doellman M."/>
            <person name="Sun Y."/>
            <person name="Barcenas-Pena A."/>
            <person name="Lumbsch H.T."/>
            <person name="Grewe F."/>
        </authorList>
    </citation>
    <scope>NUCLEOTIDE SEQUENCE [LARGE SCALE GENOMIC DNA]</scope>
    <source>
        <strain evidence="2 3">Grewe 0041</strain>
    </source>
</reference>
<evidence type="ECO:0000313" key="2">
    <source>
        <dbReference type="EMBL" id="KAL2055093.1"/>
    </source>
</evidence>
<feature type="region of interest" description="Disordered" evidence="1">
    <location>
        <begin position="71"/>
        <end position="92"/>
    </location>
</feature>
<protein>
    <submittedName>
        <fullName evidence="2">Uncharacterized protein</fullName>
    </submittedName>
</protein>
<comment type="caution">
    <text evidence="2">The sequence shown here is derived from an EMBL/GenBank/DDBJ whole genome shotgun (WGS) entry which is preliminary data.</text>
</comment>
<dbReference type="Proteomes" id="UP001590951">
    <property type="component" value="Unassembled WGS sequence"/>
</dbReference>
<dbReference type="EMBL" id="JBHFEH010000012">
    <property type="protein sequence ID" value="KAL2055093.1"/>
    <property type="molecule type" value="Genomic_DNA"/>
</dbReference>
<organism evidence="2 3">
    <name type="scientific">Lepraria finkii</name>
    <dbReference type="NCBI Taxonomy" id="1340010"/>
    <lineage>
        <taxon>Eukaryota</taxon>
        <taxon>Fungi</taxon>
        <taxon>Dikarya</taxon>
        <taxon>Ascomycota</taxon>
        <taxon>Pezizomycotina</taxon>
        <taxon>Lecanoromycetes</taxon>
        <taxon>OSLEUM clade</taxon>
        <taxon>Lecanoromycetidae</taxon>
        <taxon>Lecanorales</taxon>
        <taxon>Lecanorineae</taxon>
        <taxon>Stereocaulaceae</taxon>
        <taxon>Lepraria</taxon>
    </lineage>
</organism>
<sequence>MIPDEWYIALRHYWIALRTNATPMLEKGLAKKKLPSREMVAVSSNERRIAEAEDPEIWKDAVEKLDEAAEKSEEFEAGVEGDLRGLQAPVVH</sequence>
<name>A0ABR4BB65_9LECA</name>
<evidence type="ECO:0000313" key="3">
    <source>
        <dbReference type="Proteomes" id="UP001590951"/>
    </source>
</evidence>
<accession>A0ABR4BB65</accession>
<keyword evidence="3" id="KW-1185">Reference proteome</keyword>
<proteinExistence type="predicted"/>
<gene>
    <name evidence="2" type="ORF">ABVK25_004431</name>
</gene>